<dbReference type="PANTHER" id="PTHR34047">
    <property type="entry name" value="NUCLEAR INTRON MATURASE 1, MITOCHONDRIAL-RELATED"/>
    <property type="match status" value="1"/>
</dbReference>
<dbReference type="InterPro" id="IPR043502">
    <property type="entry name" value="DNA/RNA_pol_sf"/>
</dbReference>
<proteinExistence type="inferred from homology"/>
<dbReference type="NCBIfam" id="NF038233">
    <property type="entry name" value="retron_St85_RT"/>
    <property type="match status" value="1"/>
</dbReference>
<evidence type="ECO:0000256" key="1">
    <source>
        <dbReference type="ARBA" id="ARBA00012493"/>
    </source>
</evidence>
<evidence type="ECO:0000256" key="8">
    <source>
        <dbReference type="ARBA" id="ARBA00034120"/>
    </source>
</evidence>
<comment type="catalytic activity">
    <reaction evidence="9">
        <text>DNA(n) + a 2'-deoxyribonucleoside 5'-triphosphate = DNA(n+1) + diphosphate</text>
        <dbReference type="Rhea" id="RHEA:22508"/>
        <dbReference type="Rhea" id="RHEA-COMP:17339"/>
        <dbReference type="Rhea" id="RHEA-COMP:17340"/>
        <dbReference type="ChEBI" id="CHEBI:33019"/>
        <dbReference type="ChEBI" id="CHEBI:61560"/>
        <dbReference type="ChEBI" id="CHEBI:173112"/>
        <dbReference type="EC" id="2.7.7.49"/>
    </reaction>
</comment>
<dbReference type="GO" id="GO:0003964">
    <property type="term" value="F:RNA-directed DNA polymerase activity"/>
    <property type="evidence" value="ECO:0007669"/>
    <property type="project" value="UniProtKB-KW"/>
</dbReference>
<dbReference type="GO" id="GO:0051607">
    <property type="term" value="P:defense response to virus"/>
    <property type="evidence" value="ECO:0007669"/>
    <property type="project" value="UniProtKB-KW"/>
</dbReference>
<reference evidence="11 12" key="1">
    <citation type="submission" date="2014-08" db="EMBL/GenBank/DDBJ databases">
        <title>Genomic and Phenotypic Diversity of Colwellia psychrerythraea strains from Disparate Marine Basins.</title>
        <authorList>
            <person name="Techtmann S.M."/>
            <person name="Stelling S.C."/>
            <person name="Utturkar S.M."/>
            <person name="Alshibli N."/>
            <person name="Harris A."/>
            <person name="Brown S.D."/>
            <person name="Hazen T.C."/>
        </authorList>
    </citation>
    <scope>NUCLEOTIDE SEQUENCE [LARGE SCALE GENOMIC DNA]</scope>
    <source>
        <strain evidence="11 12">ND2E</strain>
    </source>
</reference>
<keyword evidence="4" id="KW-0479">Metal-binding</keyword>
<dbReference type="Proteomes" id="UP000029843">
    <property type="component" value="Unassembled WGS sequence"/>
</dbReference>
<gene>
    <name evidence="11" type="ORF">ND2E_0741</name>
</gene>
<feature type="domain" description="Reverse transcriptase" evidence="10">
    <location>
        <begin position="15"/>
        <end position="237"/>
    </location>
</feature>
<dbReference type="PATRIC" id="fig|28229.4.peg.4229"/>
<keyword evidence="2 11" id="KW-0808">Transferase</keyword>
<sequence>MKLLDHLSSSLLLDKTYIMELAETASQRYKQFSIPKKTGGFRSILHPARELKTLQRIIHEDILVKLPIHNSAFAYRKKLNIFDHANVHIGASYLLRMDFKNFFESISSKNIAKFLDSKANYLLKDWKAEDTELLVKLVCYKSSLTIGSVSSPTLSNAICYELDEALHKLCYVRGIQYTRYADDLYFSTNEPNILNSIQNNVYEIVNSLSIPDKLRINSSKTHHSSRKNRMSITGLILTNSGDVSIGRDMKRKIRSLIFKWCSLDVKEKKYLAGYLSFCASIEPEFLNSLCKKYGADIIYEIQNFMNK</sequence>
<dbReference type="PRINTS" id="PR00866">
    <property type="entry name" value="RNADNAPOLMS"/>
</dbReference>
<dbReference type="OrthoDB" id="7055795at2"/>
<dbReference type="PROSITE" id="PS50878">
    <property type="entry name" value="RT_POL"/>
    <property type="match status" value="1"/>
</dbReference>
<dbReference type="EC" id="2.7.7.49" evidence="1"/>
<dbReference type="CDD" id="cd03487">
    <property type="entry name" value="RT_Bac_retron_II"/>
    <property type="match status" value="1"/>
</dbReference>
<dbReference type="GO" id="GO:0003723">
    <property type="term" value="F:RNA binding"/>
    <property type="evidence" value="ECO:0007669"/>
    <property type="project" value="InterPro"/>
</dbReference>
<dbReference type="PANTHER" id="PTHR34047:SF7">
    <property type="entry name" value="RNA-DIRECTED DNA POLYMERASE"/>
    <property type="match status" value="1"/>
</dbReference>
<dbReference type="InterPro" id="IPR000123">
    <property type="entry name" value="Reverse_transcriptase_msDNA"/>
</dbReference>
<accession>A0A099K9A9</accession>
<dbReference type="SUPFAM" id="SSF56672">
    <property type="entry name" value="DNA/RNA polymerases"/>
    <property type="match status" value="1"/>
</dbReference>
<keyword evidence="5" id="KW-0460">Magnesium</keyword>
<evidence type="ECO:0000313" key="11">
    <source>
        <dbReference type="EMBL" id="KGJ87334.1"/>
    </source>
</evidence>
<keyword evidence="7" id="KW-0051">Antiviral defense</keyword>
<dbReference type="AlphaFoldDB" id="A0A099K9A9"/>
<evidence type="ECO:0000256" key="2">
    <source>
        <dbReference type="ARBA" id="ARBA00022679"/>
    </source>
</evidence>
<dbReference type="GO" id="GO:0046872">
    <property type="term" value="F:metal ion binding"/>
    <property type="evidence" value="ECO:0007669"/>
    <property type="project" value="UniProtKB-KW"/>
</dbReference>
<dbReference type="InterPro" id="IPR000477">
    <property type="entry name" value="RT_dom"/>
</dbReference>
<protein>
    <recommendedName>
        <fullName evidence="1">RNA-directed DNA polymerase</fullName>
        <ecNumber evidence="1">2.7.7.49</ecNumber>
    </recommendedName>
</protein>
<dbReference type="RefSeq" id="WP_033095746.1">
    <property type="nucleotide sequence ID" value="NZ_JQED01000055.1"/>
</dbReference>
<comment type="similarity">
    <text evidence="8">Belongs to the bacterial reverse transcriptase family.</text>
</comment>
<organism evidence="11 12">
    <name type="scientific">Colwellia psychrerythraea</name>
    <name type="common">Vibrio psychroerythus</name>
    <dbReference type="NCBI Taxonomy" id="28229"/>
    <lineage>
        <taxon>Bacteria</taxon>
        <taxon>Pseudomonadati</taxon>
        <taxon>Pseudomonadota</taxon>
        <taxon>Gammaproteobacteria</taxon>
        <taxon>Alteromonadales</taxon>
        <taxon>Colwelliaceae</taxon>
        <taxon>Colwellia</taxon>
    </lineage>
</organism>
<keyword evidence="6 11" id="KW-0695">RNA-directed DNA polymerase</keyword>
<dbReference type="Pfam" id="PF00078">
    <property type="entry name" value="RVT_1"/>
    <property type="match status" value="1"/>
</dbReference>
<evidence type="ECO:0000256" key="3">
    <source>
        <dbReference type="ARBA" id="ARBA00022695"/>
    </source>
</evidence>
<evidence type="ECO:0000256" key="4">
    <source>
        <dbReference type="ARBA" id="ARBA00022723"/>
    </source>
</evidence>
<dbReference type="EMBL" id="JQED01000055">
    <property type="protein sequence ID" value="KGJ87334.1"/>
    <property type="molecule type" value="Genomic_DNA"/>
</dbReference>
<name>A0A099K9A9_COLPS</name>
<dbReference type="InterPro" id="IPR051083">
    <property type="entry name" value="GrpII_Intron_Splice-Mob/Def"/>
</dbReference>
<keyword evidence="3 11" id="KW-0548">Nucleotidyltransferase</keyword>
<evidence type="ECO:0000256" key="5">
    <source>
        <dbReference type="ARBA" id="ARBA00022842"/>
    </source>
</evidence>
<evidence type="ECO:0000256" key="6">
    <source>
        <dbReference type="ARBA" id="ARBA00022918"/>
    </source>
</evidence>
<comment type="caution">
    <text evidence="11">The sequence shown here is derived from an EMBL/GenBank/DDBJ whole genome shotgun (WGS) entry which is preliminary data.</text>
</comment>
<evidence type="ECO:0000313" key="12">
    <source>
        <dbReference type="Proteomes" id="UP000029843"/>
    </source>
</evidence>
<evidence type="ECO:0000256" key="7">
    <source>
        <dbReference type="ARBA" id="ARBA00023118"/>
    </source>
</evidence>
<evidence type="ECO:0000256" key="9">
    <source>
        <dbReference type="ARBA" id="ARBA00048173"/>
    </source>
</evidence>
<evidence type="ECO:0000259" key="10">
    <source>
        <dbReference type="PROSITE" id="PS50878"/>
    </source>
</evidence>